<proteinExistence type="predicted"/>
<dbReference type="AlphaFoldDB" id="A0AA38S7W2"/>
<keyword evidence="2" id="KW-0812">Transmembrane</keyword>
<keyword evidence="2" id="KW-0472">Membrane</keyword>
<evidence type="ECO:0000256" key="1">
    <source>
        <dbReference type="SAM" id="MobiDB-lite"/>
    </source>
</evidence>
<evidence type="ECO:0000313" key="3">
    <source>
        <dbReference type="EMBL" id="KAJ9164657.1"/>
    </source>
</evidence>
<feature type="non-terminal residue" evidence="3">
    <location>
        <position position="425"/>
    </location>
</feature>
<gene>
    <name evidence="3" type="ORF">NKR19_g1192</name>
</gene>
<dbReference type="Proteomes" id="UP001174691">
    <property type="component" value="Unassembled WGS sequence"/>
</dbReference>
<keyword evidence="2" id="KW-1133">Transmembrane helix</keyword>
<reference evidence="3" key="1">
    <citation type="submission" date="2022-07" db="EMBL/GenBank/DDBJ databases">
        <title>Fungi with potential for degradation of polypropylene.</title>
        <authorList>
            <person name="Gostincar C."/>
        </authorList>
    </citation>
    <scope>NUCLEOTIDE SEQUENCE</scope>
    <source>
        <strain evidence="3">EXF-13287</strain>
    </source>
</reference>
<feature type="region of interest" description="Disordered" evidence="1">
    <location>
        <begin position="267"/>
        <end position="425"/>
    </location>
</feature>
<dbReference type="EMBL" id="JANBVN010000010">
    <property type="protein sequence ID" value="KAJ9164657.1"/>
    <property type="molecule type" value="Genomic_DNA"/>
</dbReference>
<keyword evidence="4" id="KW-1185">Reference proteome</keyword>
<sequence>MGAQQPFLYQSERYGDMYDGFPATPFDPKAVTRASFQTQRPRPKPDGPLVSFNRHPDAHEAPKQRSVYWKPMSGRTEWWIRATRVIQLCLRVIELIAAAGVFVLFILMTGTGALAAWVMRITTAVVMLHCVYGIWHLSRAAGSRTPGSSGAYHTFAGITDLVVLPLYAYGALTVRNNGAEFGTLLSDPWPLEYFVPATYYTLIGSGGAHLVSLTISLWLALMFRRIHKMPPDMNPLESNLTARASHKRNKSSVATTSTYVDSIDKRYSGTTIEEHRRSGQPYEDMSRPPTVPFMHTRQGSETSLRSGLKTRDSRSDLPQRQYQIVPSNTSPRHSGASELSLASKRLSGGPSSPTKLTSYRKSYTEVPLHDTDNHPSSRPTTGTGTRPSTNSTYRTSYTSQTSAPTPPRHSTPTGGAPREPRFTEA</sequence>
<protein>
    <submittedName>
        <fullName evidence="3">Uncharacterized protein</fullName>
    </submittedName>
</protein>
<feature type="compositionally biased region" description="Low complexity" evidence="1">
    <location>
        <begin position="376"/>
        <end position="402"/>
    </location>
</feature>
<feature type="compositionally biased region" description="Basic and acidic residues" evidence="1">
    <location>
        <begin position="267"/>
        <end position="277"/>
    </location>
</feature>
<name>A0AA38S7W2_9PEZI</name>
<evidence type="ECO:0000256" key="2">
    <source>
        <dbReference type="SAM" id="Phobius"/>
    </source>
</evidence>
<accession>A0AA38S7W2</accession>
<feature type="region of interest" description="Disordered" evidence="1">
    <location>
        <begin position="32"/>
        <end position="56"/>
    </location>
</feature>
<feature type="transmembrane region" description="Helical" evidence="2">
    <location>
        <begin position="114"/>
        <end position="138"/>
    </location>
</feature>
<feature type="compositionally biased region" description="Polar residues" evidence="1">
    <location>
        <begin position="318"/>
        <end position="332"/>
    </location>
</feature>
<feature type="transmembrane region" description="Helical" evidence="2">
    <location>
        <begin position="199"/>
        <end position="223"/>
    </location>
</feature>
<evidence type="ECO:0000313" key="4">
    <source>
        <dbReference type="Proteomes" id="UP001174691"/>
    </source>
</evidence>
<feature type="compositionally biased region" description="Polar residues" evidence="1">
    <location>
        <begin position="349"/>
        <end position="361"/>
    </location>
</feature>
<feature type="transmembrane region" description="Helical" evidence="2">
    <location>
        <begin position="150"/>
        <end position="169"/>
    </location>
</feature>
<organism evidence="3 4">
    <name type="scientific">Coniochaeta hoffmannii</name>
    <dbReference type="NCBI Taxonomy" id="91930"/>
    <lineage>
        <taxon>Eukaryota</taxon>
        <taxon>Fungi</taxon>
        <taxon>Dikarya</taxon>
        <taxon>Ascomycota</taxon>
        <taxon>Pezizomycotina</taxon>
        <taxon>Sordariomycetes</taxon>
        <taxon>Sordariomycetidae</taxon>
        <taxon>Coniochaetales</taxon>
        <taxon>Coniochaetaceae</taxon>
        <taxon>Coniochaeta</taxon>
    </lineage>
</organism>
<comment type="caution">
    <text evidence="3">The sequence shown here is derived from an EMBL/GenBank/DDBJ whole genome shotgun (WGS) entry which is preliminary data.</text>
</comment>
<feature type="transmembrane region" description="Helical" evidence="2">
    <location>
        <begin position="88"/>
        <end position="108"/>
    </location>
</feature>